<feature type="binding site" evidence="12">
    <location>
        <position position="224"/>
    </location>
    <ligand>
        <name>FAD</name>
        <dbReference type="ChEBI" id="CHEBI:57692"/>
    </ligand>
</feature>
<protein>
    <recommendedName>
        <fullName evidence="4">Deoxyribodipyrimidine photo-lyase</fullName>
        <ecNumber evidence="3">4.1.99.3</ecNumber>
    </recommendedName>
    <alternativeName>
        <fullName evidence="8">DNA photolyase</fullName>
    </alternativeName>
    <alternativeName>
        <fullName evidence="11">Photoreactivating enzyme</fullName>
    </alternativeName>
</protein>
<dbReference type="PRINTS" id="PR00147">
    <property type="entry name" value="DNAPHOTLYASE"/>
</dbReference>
<evidence type="ECO:0000259" key="15">
    <source>
        <dbReference type="PROSITE" id="PS51645"/>
    </source>
</evidence>
<evidence type="ECO:0000256" key="7">
    <source>
        <dbReference type="ARBA" id="ARBA00022991"/>
    </source>
</evidence>
<name>A0A2W4R6Y0_9GAMM</name>
<dbReference type="PANTHER" id="PTHR11455:SF9">
    <property type="entry name" value="CRYPTOCHROME CIRCADIAN CLOCK 5 ISOFORM X1"/>
    <property type="match status" value="1"/>
</dbReference>
<dbReference type="EMBL" id="QJPH01000294">
    <property type="protein sequence ID" value="PZN79662.1"/>
    <property type="molecule type" value="Genomic_DNA"/>
</dbReference>
<dbReference type="Proteomes" id="UP000249396">
    <property type="component" value="Unassembled WGS sequence"/>
</dbReference>
<dbReference type="EC" id="4.1.99.3" evidence="3"/>
<evidence type="ECO:0000256" key="10">
    <source>
        <dbReference type="ARBA" id="ARBA00059220"/>
    </source>
</evidence>
<dbReference type="PROSITE" id="PS51645">
    <property type="entry name" value="PHR_CRY_ALPHA_BETA"/>
    <property type="match status" value="1"/>
</dbReference>
<dbReference type="Pfam" id="PF00875">
    <property type="entry name" value="DNA_photolyase"/>
    <property type="match status" value="1"/>
</dbReference>
<keyword evidence="6 12" id="KW-0274">FAD</keyword>
<feature type="site" description="Electron transfer via tryptophanyl radical" evidence="13">
    <location>
        <position position="361"/>
    </location>
</feature>
<dbReference type="InterPro" id="IPR006050">
    <property type="entry name" value="DNA_photolyase_N"/>
</dbReference>
<evidence type="ECO:0000256" key="3">
    <source>
        <dbReference type="ARBA" id="ARBA00013149"/>
    </source>
</evidence>
<dbReference type="PANTHER" id="PTHR11455">
    <property type="entry name" value="CRYPTOCHROME"/>
    <property type="match status" value="1"/>
</dbReference>
<feature type="binding site" evidence="12">
    <location>
        <position position="273"/>
    </location>
    <ligand>
        <name>FAD</name>
        <dbReference type="ChEBI" id="CHEBI:57692"/>
    </ligand>
</feature>
<dbReference type="InterPro" id="IPR005101">
    <property type="entry name" value="Cryptochr/Photolyase_FAD-bd"/>
</dbReference>
<dbReference type="AlphaFoldDB" id="A0A2W4R6Y0"/>
<evidence type="ECO:0000313" key="17">
    <source>
        <dbReference type="Proteomes" id="UP000249396"/>
    </source>
</evidence>
<dbReference type="Gene3D" id="1.10.579.10">
    <property type="entry name" value="DNA Cyclobutane Dipyrimidine Photolyase, subunit A, domain 3"/>
    <property type="match status" value="1"/>
</dbReference>
<dbReference type="InterPro" id="IPR014729">
    <property type="entry name" value="Rossmann-like_a/b/a_fold"/>
</dbReference>
<keyword evidence="7 14" id="KW-0157">Chromophore</keyword>
<evidence type="ECO:0000256" key="1">
    <source>
        <dbReference type="ARBA" id="ARBA00001932"/>
    </source>
</evidence>
<comment type="similarity">
    <text evidence="14">Belongs to the DNA photolyase family.</text>
</comment>
<feature type="binding site" evidence="12">
    <location>
        <begin position="374"/>
        <end position="376"/>
    </location>
    <ligand>
        <name>FAD</name>
        <dbReference type="ChEBI" id="CHEBI:57692"/>
    </ligand>
</feature>
<evidence type="ECO:0000256" key="2">
    <source>
        <dbReference type="ARBA" id="ARBA00005862"/>
    </source>
</evidence>
<dbReference type="Gene3D" id="1.25.40.80">
    <property type="match status" value="1"/>
</dbReference>
<evidence type="ECO:0000256" key="9">
    <source>
        <dbReference type="ARBA" id="ARBA00033999"/>
    </source>
</evidence>
<keyword evidence="16" id="KW-0456">Lyase</keyword>
<dbReference type="InterPro" id="IPR002081">
    <property type="entry name" value="Cryptochrome/DNA_photolyase_1"/>
</dbReference>
<comment type="cofactor">
    <cofactor evidence="1">
        <name>(6R)-5,10-methylene-5,6,7,8-tetrahydrofolate</name>
        <dbReference type="ChEBI" id="CHEBI:15636"/>
    </cofactor>
</comment>
<accession>A0A2W4R6Y0</accession>
<dbReference type="Gene3D" id="3.40.50.620">
    <property type="entry name" value="HUPs"/>
    <property type="match status" value="1"/>
</dbReference>
<comment type="function">
    <text evidence="10">Involved in repair of UV radiation-induced DNA damage. Catalyzes the light-dependent monomerization (300-600 nm) of cyclobutyl pyrimidine dimers (in cis-syn configuration), which are formed between adjacent bases on the same DNA strand upon exposure to ultraviolet radiation.</text>
</comment>
<dbReference type="FunFam" id="1.10.579.10:FF:000003">
    <property type="entry name" value="Deoxyribodipyrimidine photo-lyase"/>
    <property type="match status" value="1"/>
</dbReference>
<dbReference type="SUPFAM" id="SSF48173">
    <property type="entry name" value="Cryptochrome/photolyase FAD-binding domain"/>
    <property type="match status" value="1"/>
</dbReference>
<evidence type="ECO:0000256" key="14">
    <source>
        <dbReference type="RuleBase" id="RU004182"/>
    </source>
</evidence>
<dbReference type="GO" id="GO:0003677">
    <property type="term" value="F:DNA binding"/>
    <property type="evidence" value="ECO:0007669"/>
    <property type="project" value="TreeGrafter"/>
</dbReference>
<evidence type="ECO:0000313" key="16">
    <source>
        <dbReference type="EMBL" id="PZN79662.1"/>
    </source>
</evidence>
<proteinExistence type="inferred from homology"/>
<feature type="site" description="Electron transfer via tryptophanyl radical" evidence="13">
    <location>
        <position position="307"/>
    </location>
</feature>
<feature type="domain" description="Photolyase/cryptochrome alpha/beta" evidence="15">
    <location>
        <begin position="2"/>
        <end position="131"/>
    </location>
</feature>
<organism evidence="16 17">
    <name type="scientific">Candidatus Methylumidiphilus alinenensis</name>
    <dbReference type="NCBI Taxonomy" id="2202197"/>
    <lineage>
        <taxon>Bacteria</taxon>
        <taxon>Pseudomonadati</taxon>
        <taxon>Pseudomonadota</taxon>
        <taxon>Gammaproteobacteria</taxon>
        <taxon>Methylococcales</taxon>
        <taxon>Candidatus Methylumidiphilus</taxon>
    </lineage>
</organism>
<reference evidence="16 17" key="1">
    <citation type="journal article" date="2018" name="Aquat. Microb. Ecol.">
        <title>Gammaproteobacterial methanotrophs dominate.</title>
        <authorList>
            <person name="Rissanen A.J."/>
            <person name="Saarenheimo J."/>
            <person name="Tiirola M."/>
            <person name="Peura S."/>
            <person name="Aalto S.L."/>
            <person name="Karvinen A."/>
            <person name="Nykanen H."/>
        </authorList>
    </citation>
    <scope>NUCLEOTIDE SEQUENCE [LARGE SCALE GENOMIC DNA]</scope>
    <source>
        <strain evidence="16">AMbin10</strain>
    </source>
</reference>
<evidence type="ECO:0000256" key="6">
    <source>
        <dbReference type="ARBA" id="ARBA00022827"/>
    </source>
</evidence>
<dbReference type="GO" id="GO:0000719">
    <property type="term" value="P:photoreactive repair"/>
    <property type="evidence" value="ECO:0007669"/>
    <property type="project" value="UniProtKB-ARBA"/>
</dbReference>
<dbReference type="Pfam" id="PF03441">
    <property type="entry name" value="FAD_binding_7"/>
    <property type="match status" value="1"/>
</dbReference>
<sequence length="479" mass="54901">MNTAIVWFRRDLRLADNPALTKALQSAERVVLLFIHAPKEDGEWAMGAASRWWLHHSIVAFDESIRRLGSRLIIRQGPSLAMLRQVIAETGAQRIVWNRAYEPRTIERDKEIKESLRQDGLIVESFNSTLFYEPWEVKRAKGEPYKVFTPYWKALQSKGLEHSILPLPRSLTLVPADMESLTLENLELLPKIPWDGGLRDAWHPGEKGALTMLDEFLDSEIGGYSAERDRPDHAGTSRLSPYLHFGEIGPRQVAWAIQAKLGCMDGNAGAESFIRQLGWREFAHHLLFHFPHTPESPLNESFLSFRWNEPQSQTLQAWQTGKTGIPLVDAGMRELWHTGWMHNRVRMVAASFLVKNLRIHWLEGARWFWDTLVDADLANNTIGWQWVAGCGADAAPYFRIFNPVLQGQRFDPNGDYVRRWVPELAQLPTRFIHQPWQMPTADLESSGVRLGVDYPYPLVDLKLSREQALEAFKQMGGRV</sequence>
<evidence type="ECO:0000256" key="4">
    <source>
        <dbReference type="ARBA" id="ARBA00014046"/>
    </source>
</evidence>
<dbReference type="GO" id="GO:0009416">
    <property type="term" value="P:response to light stimulus"/>
    <property type="evidence" value="ECO:0007669"/>
    <property type="project" value="TreeGrafter"/>
</dbReference>
<dbReference type="GO" id="GO:0071949">
    <property type="term" value="F:FAD binding"/>
    <property type="evidence" value="ECO:0007669"/>
    <property type="project" value="TreeGrafter"/>
</dbReference>
<gene>
    <name evidence="16" type="ORF">DM484_11080</name>
</gene>
<feature type="site" description="Electron transfer via tryptophanyl radical" evidence="13">
    <location>
        <position position="384"/>
    </location>
</feature>
<evidence type="ECO:0000256" key="11">
    <source>
        <dbReference type="ARBA" id="ARBA00083107"/>
    </source>
</evidence>
<dbReference type="InterPro" id="IPR018394">
    <property type="entry name" value="DNA_photolyase_1_CS_C"/>
</dbReference>
<dbReference type="SUPFAM" id="SSF52425">
    <property type="entry name" value="Cryptochrome/photolyase, N-terminal domain"/>
    <property type="match status" value="1"/>
</dbReference>
<keyword evidence="5 12" id="KW-0285">Flavoprotein</keyword>
<evidence type="ECO:0000256" key="13">
    <source>
        <dbReference type="PIRSR" id="PIRSR602081-2"/>
    </source>
</evidence>
<dbReference type="InterPro" id="IPR036155">
    <property type="entry name" value="Crypto/Photolyase_N_sf"/>
</dbReference>
<dbReference type="GO" id="GO:0003904">
    <property type="term" value="F:deoxyribodipyrimidine photo-lyase activity"/>
    <property type="evidence" value="ECO:0007669"/>
    <property type="project" value="UniProtKB-EC"/>
</dbReference>
<feature type="binding site" evidence="12">
    <location>
        <begin position="236"/>
        <end position="240"/>
    </location>
    <ligand>
        <name>FAD</name>
        <dbReference type="ChEBI" id="CHEBI:57692"/>
    </ligand>
</feature>
<comment type="similarity">
    <text evidence="2">Belongs to the DNA photolyase class-1 family.</text>
</comment>
<evidence type="ECO:0000256" key="8">
    <source>
        <dbReference type="ARBA" id="ARBA00031671"/>
    </source>
</evidence>
<dbReference type="PROSITE" id="PS00394">
    <property type="entry name" value="DNA_PHOTOLYASES_1_1"/>
    <property type="match status" value="1"/>
</dbReference>
<evidence type="ECO:0000256" key="12">
    <source>
        <dbReference type="PIRSR" id="PIRSR602081-1"/>
    </source>
</evidence>
<comment type="catalytic activity">
    <reaction evidence="9">
        <text>cyclobutadipyrimidine (in DNA) = 2 pyrimidine residues (in DNA).</text>
        <dbReference type="EC" id="4.1.99.3"/>
    </reaction>
</comment>
<dbReference type="InterPro" id="IPR036134">
    <property type="entry name" value="Crypto/Photolyase_FAD-like_sf"/>
</dbReference>
<comment type="cofactor">
    <cofactor evidence="12">
        <name>FAD</name>
        <dbReference type="ChEBI" id="CHEBI:57692"/>
    </cofactor>
    <text evidence="12">Binds 1 FAD per subunit.</text>
</comment>
<comment type="caution">
    <text evidence="16">The sequence shown here is derived from an EMBL/GenBank/DDBJ whole genome shotgun (WGS) entry which is preliminary data.</text>
</comment>
<evidence type="ECO:0000256" key="5">
    <source>
        <dbReference type="ARBA" id="ARBA00022630"/>
    </source>
</evidence>